<name>A0A346GAS2_MIZYE</name>
<feature type="disulfide bond" evidence="9">
    <location>
        <begin position="42"/>
        <end position="91"/>
    </location>
</feature>
<evidence type="ECO:0000256" key="8">
    <source>
        <dbReference type="ARBA" id="ARBA00029634"/>
    </source>
</evidence>
<keyword evidence="5" id="KW-0372">Hormone</keyword>
<organism evidence="12">
    <name type="scientific">Mizuhopecten yessoensis</name>
    <name type="common">Japanese scallop</name>
    <name type="synonym">Patinopecten yessoensis</name>
    <dbReference type="NCBI Taxonomy" id="6573"/>
    <lineage>
        <taxon>Eukaryota</taxon>
        <taxon>Metazoa</taxon>
        <taxon>Spiralia</taxon>
        <taxon>Lophotrochozoa</taxon>
        <taxon>Mollusca</taxon>
        <taxon>Bivalvia</taxon>
        <taxon>Autobranchia</taxon>
        <taxon>Pteriomorphia</taxon>
        <taxon>Pectinida</taxon>
        <taxon>Pectinoidea</taxon>
        <taxon>Pectinidae</taxon>
        <taxon>Mizuhopecten</taxon>
    </lineage>
</organism>
<protein>
    <recommendedName>
        <fullName evidence="3">Bursicon</fullName>
    </recommendedName>
    <alternativeName>
        <fullName evidence="8">Bursicon subunit alpha</fullName>
    </alternativeName>
</protein>
<evidence type="ECO:0000256" key="4">
    <source>
        <dbReference type="ARBA" id="ARBA00022525"/>
    </source>
</evidence>
<keyword evidence="7 9" id="KW-1015">Disulfide bond</keyword>
<sequence>MANTSNLQRAAQMCISFLLLMTAVSSECNRRLIIHTLSYEGCQPRRLLSRACDGSCASFARPSVDISGELARYCECCKQTETTIVETFLRCPNSDGRSFRRKRILVNIPTACACRPCSALPAYIIAAEDVLQNGKRSPSFDFLSQMNGTVLHEDDGDDSIAERSKLSKVVKGQL</sequence>
<dbReference type="Gene3D" id="2.10.90.10">
    <property type="entry name" value="Cystine-knot cytokines"/>
    <property type="match status" value="1"/>
</dbReference>
<evidence type="ECO:0000259" key="11">
    <source>
        <dbReference type="PROSITE" id="PS01225"/>
    </source>
</evidence>
<dbReference type="GO" id="GO:0009887">
    <property type="term" value="P:animal organ morphogenesis"/>
    <property type="evidence" value="ECO:0007669"/>
    <property type="project" value="TreeGrafter"/>
</dbReference>
<dbReference type="InterPro" id="IPR004133">
    <property type="entry name" value="DAN_dom"/>
</dbReference>
<dbReference type="GO" id="GO:0005179">
    <property type="term" value="F:hormone activity"/>
    <property type="evidence" value="ECO:0007669"/>
    <property type="project" value="UniProtKB-KW"/>
</dbReference>
<feature type="signal peptide" evidence="10">
    <location>
        <begin position="1"/>
        <end position="26"/>
    </location>
</feature>
<evidence type="ECO:0000313" key="12">
    <source>
        <dbReference type="EMBL" id="AXN93475.1"/>
    </source>
</evidence>
<comment type="caution">
    <text evidence="9">Lacks conserved residue(s) required for the propagation of feature annotation.</text>
</comment>
<dbReference type="EMBL" id="MH045207">
    <property type="protein sequence ID" value="AXN93475.1"/>
    <property type="molecule type" value="mRNA"/>
</dbReference>
<evidence type="ECO:0000256" key="6">
    <source>
        <dbReference type="ARBA" id="ARBA00022729"/>
    </source>
</evidence>
<evidence type="ECO:0000256" key="5">
    <source>
        <dbReference type="ARBA" id="ARBA00022702"/>
    </source>
</evidence>
<evidence type="ECO:0000256" key="9">
    <source>
        <dbReference type="PROSITE-ProRule" id="PRU00039"/>
    </source>
</evidence>
<comment type="subcellular location">
    <subcellularLocation>
        <location evidence="1">Secreted</location>
    </subcellularLocation>
</comment>
<dbReference type="PANTHER" id="PTHR15283">
    <property type="entry name" value="GREMLIN 1"/>
    <property type="match status" value="1"/>
</dbReference>
<comment type="subunit">
    <text evidence="2">Heterodimer of burs and pburs.</text>
</comment>
<proteinExistence type="evidence at transcript level"/>
<evidence type="ECO:0000256" key="2">
    <source>
        <dbReference type="ARBA" id="ARBA00011633"/>
    </source>
</evidence>
<dbReference type="AlphaFoldDB" id="A0A346GAS2"/>
<dbReference type="Pfam" id="PF03045">
    <property type="entry name" value="DAN"/>
    <property type="match status" value="1"/>
</dbReference>
<keyword evidence="4" id="KW-0964">Secreted</keyword>
<feature type="domain" description="CTCK" evidence="11">
    <location>
        <begin position="28"/>
        <end position="118"/>
    </location>
</feature>
<dbReference type="GO" id="GO:0038098">
    <property type="term" value="P:sequestering of BMP from receptor via BMP binding"/>
    <property type="evidence" value="ECO:0007669"/>
    <property type="project" value="TreeGrafter"/>
</dbReference>
<evidence type="ECO:0000256" key="10">
    <source>
        <dbReference type="SAM" id="SignalP"/>
    </source>
</evidence>
<dbReference type="InterPro" id="IPR006207">
    <property type="entry name" value="Cys_knot_C"/>
</dbReference>
<evidence type="ECO:0000256" key="3">
    <source>
        <dbReference type="ARBA" id="ARBA00018035"/>
    </source>
</evidence>
<dbReference type="SMART" id="SM00041">
    <property type="entry name" value="CT"/>
    <property type="match status" value="1"/>
</dbReference>
<reference evidence="12" key="1">
    <citation type="submission" date="2018-03" db="EMBL/GenBank/DDBJ databases">
        <title>Identification and characterization of neuropeptides by transcriptome and proteome analyses in a bivalve mollusc Patinopecten yessoensis.</title>
        <authorList>
            <person name="Zhang M."/>
            <person name="Wang Y."/>
            <person name="Li Y."/>
            <person name="Li W."/>
            <person name="Li R."/>
            <person name="Xie X."/>
            <person name="Wang S."/>
            <person name="Hu X."/>
            <person name="Zhang L."/>
            <person name="Bao Z."/>
        </authorList>
    </citation>
    <scope>NUCLEOTIDE SEQUENCE</scope>
    <source>
        <tissue evidence="12">Ganglion</tissue>
    </source>
</reference>
<feature type="chain" id="PRO_5016749340" description="Bursicon" evidence="10">
    <location>
        <begin position="27"/>
        <end position="174"/>
    </location>
</feature>
<dbReference type="InterPro" id="IPR029034">
    <property type="entry name" value="Cystine-knot_cytokine"/>
</dbReference>
<dbReference type="GO" id="GO:0005615">
    <property type="term" value="C:extracellular space"/>
    <property type="evidence" value="ECO:0007669"/>
    <property type="project" value="TreeGrafter"/>
</dbReference>
<evidence type="ECO:0000256" key="1">
    <source>
        <dbReference type="ARBA" id="ARBA00004613"/>
    </source>
</evidence>
<dbReference type="GO" id="GO:0036122">
    <property type="term" value="F:BMP binding"/>
    <property type="evidence" value="ECO:0007669"/>
    <property type="project" value="TreeGrafter"/>
</dbReference>
<evidence type="ECO:0000256" key="7">
    <source>
        <dbReference type="ARBA" id="ARBA00023157"/>
    </source>
</evidence>
<dbReference type="PANTHER" id="PTHR15283:SF7">
    <property type="entry name" value="BURSICON"/>
    <property type="match status" value="1"/>
</dbReference>
<dbReference type="PROSITE" id="PS01225">
    <property type="entry name" value="CTCK_2"/>
    <property type="match status" value="1"/>
</dbReference>
<accession>A0A346GAS2</accession>
<keyword evidence="6 10" id="KW-0732">Signal</keyword>